<dbReference type="EMBL" id="CAJRAU010000008">
    <property type="protein sequence ID" value="CAG5073313.1"/>
    <property type="molecule type" value="Genomic_DNA"/>
</dbReference>
<proteinExistence type="predicted"/>
<organism evidence="1 2">
    <name type="scientific">Dyadobacter linearis</name>
    <dbReference type="NCBI Taxonomy" id="2823330"/>
    <lineage>
        <taxon>Bacteria</taxon>
        <taxon>Pseudomonadati</taxon>
        <taxon>Bacteroidota</taxon>
        <taxon>Cytophagia</taxon>
        <taxon>Cytophagales</taxon>
        <taxon>Spirosomataceae</taxon>
        <taxon>Dyadobacter</taxon>
    </lineage>
</organism>
<protein>
    <submittedName>
        <fullName evidence="1">Uncharacterized protein</fullName>
    </submittedName>
</protein>
<sequence length="54" mass="6042">MKNEQKRMLKVGQVTIDPNLKSHRGDPFVVRKVEAAKKSLENVDLSILNLPGKA</sequence>
<gene>
    <name evidence="1" type="ORF">DYBT9623_04776</name>
</gene>
<accession>A0ABN7RHL2</accession>
<dbReference type="Proteomes" id="UP000679725">
    <property type="component" value="Unassembled WGS sequence"/>
</dbReference>
<reference evidence="1 2" key="1">
    <citation type="submission" date="2021-04" db="EMBL/GenBank/DDBJ databases">
        <authorList>
            <person name="Rodrigo-Torres L."/>
            <person name="Arahal R. D."/>
            <person name="Lucena T."/>
        </authorList>
    </citation>
    <scope>NUCLEOTIDE SEQUENCE [LARGE SCALE GENOMIC DNA]</scope>
    <source>
        <strain evidence="1 2">CECT 9623</strain>
    </source>
</reference>
<name>A0ABN7RHL2_9BACT</name>
<evidence type="ECO:0000313" key="1">
    <source>
        <dbReference type="EMBL" id="CAG5073313.1"/>
    </source>
</evidence>
<keyword evidence="2" id="KW-1185">Reference proteome</keyword>
<evidence type="ECO:0000313" key="2">
    <source>
        <dbReference type="Proteomes" id="UP000679725"/>
    </source>
</evidence>
<comment type="caution">
    <text evidence="1">The sequence shown here is derived from an EMBL/GenBank/DDBJ whole genome shotgun (WGS) entry which is preliminary data.</text>
</comment>